<keyword evidence="4" id="KW-1185">Reference proteome</keyword>
<organism evidence="3 4">
    <name type="scientific">Aeromicrobium camelliae</name>
    <dbReference type="NCBI Taxonomy" id="1538144"/>
    <lineage>
        <taxon>Bacteria</taxon>
        <taxon>Bacillati</taxon>
        <taxon>Actinomycetota</taxon>
        <taxon>Actinomycetes</taxon>
        <taxon>Propionibacteriales</taxon>
        <taxon>Nocardioidaceae</taxon>
        <taxon>Aeromicrobium</taxon>
    </lineage>
</organism>
<reference evidence="3 4" key="1">
    <citation type="submission" date="2018-11" db="EMBL/GenBank/DDBJ databases">
        <authorList>
            <person name="Li F."/>
        </authorList>
    </citation>
    <scope>NUCLEOTIDE SEQUENCE [LARGE SCALE GENOMIC DNA]</scope>
    <source>
        <strain evidence="3 4">YS17T</strain>
    </source>
</reference>
<evidence type="ECO:0000313" key="4">
    <source>
        <dbReference type="Proteomes" id="UP000275225"/>
    </source>
</evidence>
<name>A0A3N6WL30_9ACTN</name>
<dbReference type="RefSeq" id="WP_124236696.1">
    <property type="nucleotide sequence ID" value="NZ_JBHUFI010000016.1"/>
</dbReference>
<sequence>MPAPDAPVVATGADRWPLPDLARGLAIVAMLIAHAQVLIPARSEFVSEILARINDVASPLFGLVMGMSAAIMLGARDEPAGRVVWHNTLRGAVLIGLGIWLETWGSWVAIVLAILGCLLIVGTPLLLLGRRVVAVLAAVLFVAAPFVNDALQRAIEWPGGYHADIANSPSPWELLVRWFIADPHYRVSSLLPFFLVGALLVWSGAARRPDVSWSLVAVCVGAGLEFVATAWRSALGDVVESGSLPDAVHDAALVTLVLGLCGLLVAWRPMQSLLRPVRELGTVALSLYVLQIAVIAWLNRDEVRPVPENDWSGWWLIVLGVALVGWAWAHWLGRGPVEWLTGIVSGRYRRR</sequence>
<accession>A0A3N6WL30</accession>
<dbReference type="InterPro" id="IPR007349">
    <property type="entry name" value="DUF418"/>
</dbReference>
<feature type="domain" description="DUF418" evidence="1">
    <location>
        <begin position="215"/>
        <end position="340"/>
    </location>
</feature>
<dbReference type="Proteomes" id="UP000275225">
    <property type="component" value="Unassembled WGS sequence"/>
</dbReference>
<evidence type="ECO:0000313" key="3">
    <source>
        <dbReference type="EMBL" id="RQN08010.1"/>
    </source>
</evidence>
<dbReference type="OrthoDB" id="4966979at2"/>
<dbReference type="AlphaFoldDB" id="A0A3N6WL30"/>
<protein>
    <submittedName>
        <fullName evidence="3">DUF418 domain-containing protein</fullName>
    </submittedName>
</protein>
<gene>
    <name evidence="3" type="ORF">EHW97_08245</name>
</gene>
<proteinExistence type="predicted"/>
<evidence type="ECO:0000259" key="2">
    <source>
        <dbReference type="Pfam" id="PF07786"/>
    </source>
</evidence>
<dbReference type="Pfam" id="PF07786">
    <property type="entry name" value="HGSNAT_cat"/>
    <property type="match status" value="1"/>
</dbReference>
<dbReference type="EMBL" id="RQJX01000009">
    <property type="protein sequence ID" value="RQN08010.1"/>
    <property type="molecule type" value="Genomic_DNA"/>
</dbReference>
<dbReference type="Pfam" id="PF04235">
    <property type="entry name" value="DUF418"/>
    <property type="match status" value="1"/>
</dbReference>
<comment type="caution">
    <text evidence="3">The sequence shown here is derived from an EMBL/GenBank/DDBJ whole genome shotgun (WGS) entry which is preliminary data.</text>
</comment>
<dbReference type="InterPro" id="IPR012429">
    <property type="entry name" value="HGSNAT_cat"/>
</dbReference>
<feature type="domain" description="Heparan-alpha-glucosaminide N-acetyltransferase catalytic" evidence="2">
    <location>
        <begin position="20"/>
        <end position="150"/>
    </location>
</feature>
<evidence type="ECO:0000259" key="1">
    <source>
        <dbReference type="Pfam" id="PF04235"/>
    </source>
</evidence>